<reference evidence="11" key="1">
    <citation type="journal article" date="2023" name="Mol. Biol. Evol.">
        <title>Third-Generation Sequencing Reveals the Adaptive Role of the Epigenome in Three Deep-Sea Polychaetes.</title>
        <authorList>
            <person name="Perez M."/>
            <person name="Aroh O."/>
            <person name="Sun Y."/>
            <person name="Lan Y."/>
            <person name="Juniper S.K."/>
            <person name="Young C.R."/>
            <person name="Angers B."/>
            <person name="Qian P.Y."/>
        </authorList>
    </citation>
    <scope>NUCLEOTIDE SEQUENCE</scope>
    <source>
        <strain evidence="11">R07B-5</strain>
    </source>
</reference>
<keyword evidence="12" id="KW-1185">Reference proteome</keyword>
<organism evidence="11 12">
    <name type="scientific">Ridgeia piscesae</name>
    <name type="common">Tubeworm</name>
    <dbReference type="NCBI Taxonomy" id="27915"/>
    <lineage>
        <taxon>Eukaryota</taxon>
        <taxon>Metazoa</taxon>
        <taxon>Spiralia</taxon>
        <taxon>Lophotrochozoa</taxon>
        <taxon>Annelida</taxon>
        <taxon>Polychaeta</taxon>
        <taxon>Sedentaria</taxon>
        <taxon>Canalipalpata</taxon>
        <taxon>Sabellida</taxon>
        <taxon>Siboglinidae</taxon>
        <taxon>Ridgeia</taxon>
    </lineage>
</organism>
<evidence type="ECO:0000256" key="1">
    <source>
        <dbReference type="ARBA" id="ARBA00004374"/>
    </source>
</evidence>
<evidence type="ECO:0000313" key="12">
    <source>
        <dbReference type="Proteomes" id="UP001209878"/>
    </source>
</evidence>
<sequence length="332" mass="35852">MGNVLAAEPPKMPSPPLVPPPPTSPPDGGPPAPTPGQEGVSEDTGPGTFEDLHKKCKDVFPTPFEGAKLLINKGLSNHFQISHTMTMSTLQPSGYRFGCTYVGTKQFSPTEAFPIVIGDIDPSGNLNAQIIHQFTRAIRCKLVSQIQNNKFLATQFTTDYKGQDFTASVTLGNPDIVNESGVMVAQYLQNVTQRLSLGSELLYQYGQTVPGNEIAIYTLAGRYTGDSWQASANLTPAAGGAHLCYFHKASENLQLGVELEGSLRTQECTTTIGYQLEIPNANLTFRGQVDSNWCVSAVFEKKLPPLPFTFALSGYANHVKGTYRFGMGLIVG</sequence>
<keyword evidence="4" id="KW-1134">Transmembrane beta strand</keyword>
<evidence type="ECO:0008006" key="13">
    <source>
        <dbReference type="Google" id="ProtNLM"/>
    </source>
</evidence>
<keyword evidence="5" id="KW-0812">Transmembrane</keyword>
<feature type="region of interest" description="Disordered" evidence="10">
    <location>
        <begin position="1"/>
        <end position="52"/>
    </location>
</feature>
<dbReference type="InterPro" id="IPR023614">
    <property type="entry name" value="Porin_dom_sf"/>
</dbReference>
<dbReference type="InterPro" id="IPR027246">
    <property type="entry name" value="Porin_Euk/Tom40"/>
</dbReference>
<protein>
    <recommendedName>
        <fullName evidence="13">Mitochondrial import receptor subunit TOM40</fullName>
    </recommendedName>
</protein>
<name>A0AAD9PB98_RIDPI</name>
<evidence type="ECO:0000256" key="3">
    <source>
        <dbReference type="ARBA" id="ARBA00022448"/>
    </source>
</evidence>
<evidence type="ECO:0000256" key="5">
    <source>
        <dbReference type="ARBA" id="ARBA00022692"/>
    </source>
</evidence>
<feature type="compositionally biased region" description="Pro residues" evidence="10">
    <location>
        <begin position="10"/>
        <end position="34"/>
    </location>
</feature>
<dbReference type="InterPro" id="IPR037930">
    <property type="entry name" value="Tom40"/>
</dbReference>
<comment type="similarity">
    <text evidence="2">Belongs to the Tom40 family.</text>
</comment>
<dbReference type="Gene3D" id="2.40.160.10">
    <property type="entry name" value="Porin"/>
    <property type="match status" value="2"/>
</dbReference>
<comment type="caution">
    <text evidence="11">The sequence shown here is derived from an EMBL/GenBank/DDBJ whole genome shotgun (WGS) entry which is preliminary data.</text>
</comment>
<evidence type="ECO:0000256" key="2">
    <source>
        <dbReference type="ARBA" id="ARBA00010510"/>
    </source>
</evidence>
<keyword evidence="9" id="KW-0472">Membrane</keyword>
<dbReference type="Proteomes" id="UP001209878">
    <property type="component" value="Unassembled WGS sequence"/>
</dbReference>
<evidence type="ECO:0000256" key="7">
    <source>
        <dbReference type="ARBA" id="ARBA00022927"/>
    </source>
</evidence>
<comment type="subcellular location">
    <subcellularLocation>
        <location evidence="1">Mitochondrion outer membrane</location>
        <topology evidence="1">Multi-pass membrane protein</topology>
    </subcellularLocation>
</comment>
<gene>
    <name evidence="11" type="ORF">NP493_50g05094</name>
</gene>
<dbReference type="PANTHER" id="PTHR10802">
    <property type="entry name" value="MITOCHONDRIAL IMPORT RECEPTOR SUBUNIT TOM40"/>
    <property type="match status" value="1"/>
</dbReference>
<evidence type="ECO:0000256" key="6">
    <source>
        <dbReference type="ARBA" id="ARBA00022787"/>
    </source>
</evidence>
<dbReference type="Pfam" id="PF01459">
    <property type="entry name" value="Porin_3"/>
    <property type="match status" value="1"/>
</dbReference>
<dbReference type="CDD" id="cd07305">
    <property type="entry name" value="Porin3_Tom40"/>
    <property type="match status" value="1"/>
</dbReference>
<proteinExistence type="inferred from homology"/>
<evidence type="ECO:0000256" key="4">
    <source>
        <dbReference type="ARBA" id="ARBA00022452"/>
    </source>
</evidence>
<accession>A0AAD9PB98</accession>
<keyword evidence="3" id="KW-0813">Transport</keyword>
<evidence type="ECO:0000256" key="8">
    <source>
        <dbReference type="ARBA" id="ARBA00023128"/>
    </source>
</evidence>
<dbReference type="EMBL" id="JAODUO010000049">
    <property type="protein sequence ID" value="KAK2191626.1"/>
    <property type="molecule type" value="Genomic_DNA"/>
</dbReference>
<dbReference type="FunFam" id="2.40.160.10:FF:000005">
    <property type="entry name" value="mitochondrial import receptor subunit TOM40 homolog"/>
    <property type="match status" value="1"/>
</dbReference>
<evidence type="ECO:0000313" key="11">
    <source>
        <dbReference type="EMBL" id="KAK2191626.1"/>
    </source>
</evidence>
<dbReference type="GO" id="GO:0030150">
    <property type="term" value="P:protein import into mitochondrial matrix"/>
    <property type="evidence" value="ECO:0007669"/>
    <property type="project" value="InterPro"/>
</dbReference>
<keyword evidence="7" id="KW-0653">Protein transport</keyword>
<dbReference type="GO" id="GO:0008320">
    <property type="term" value="F:protein transmembrane transporter activity"/>
    <property type="evidence" value="ECO:0007669"/>
    <property type="project" value="InterPro"/>
</dbReference>
<keyword evidence="8" id="KW-0496">Mitochondrion</keyword>
<dbReference type="AlphaFoldDB" id="A0AAD9PB98"/>
<evidence type="ECO:0000256" key="9">
    <source>
        <dbReference type="ARBA" id="ARBA00023136"/>
    </source>
</evidence>
<dbReference type="GO" id="GO:0005741">
    <property type="term" value="C:mitochondrial outer membrane"/>
    <property type="evidence" value="ECO:0007669"/>
    <property type="project" value="UniProtKB-SubCell"/>
</dbReference>
<evidence type="ECO:0000256" key="10">
    <source>
        <dbReference type="SAM" id="MobiDB-lite"/>
    </source>
</evidence>
<keyword evidence="6" id="KW-1000">Mitochondrion outer membrane</keyword>